<protein>
    <submittedName>
        <fullName evidence="1">Uncharacterized protein</fullName>
    </submittedName>
</protein>
<accession>A0AAV0D9X1</accession>
<comment type="caution">
    <text evidence="1">The sequence shown here is derived from an EMBL/GenBank/DDBJ whole genome shotgun (WGS) entry which is preliminary data.</text>
</comment>
<proteinExistence type="predicted"/>
<evidence type="ECO:0000313" key="2">
    <source>
        <dbReference type="Proteomes" id="UP001152523"/>
    </source>
</evidence>
<dbReference type="AlphaFoldDB" id="A0AAV0D9X1"/>
<name>A0AAV0D9X1_9ASTE</name>
<dbReference type="EMBL" id="CAMAPF010000082">
    <property type="protein sequence ID" value="CAH9094733.1"/>
    <property type="molecule type" value="Genomic_DNA"/>
</dbReference>
<gene>
    <name evidence="1" type="ORF">CEPIT_LOCUS12983</name>
</gene>
<feature type="non-terminal residue" evidence="1">
    <location>
        <position position="24"/>
    </location>
</feature>
<organism evidence="1 2">
    <name type="scientific">Cuscuta epithymum</name>
    <dbReference type="NCBI Taxonomy" id="186058"/>
    <lineage>
        <taxon>Eukaryota</taxon>
        <taxon>Viridiplantae</taxon>
        <taxon>Streptophyta</taxon>
        <taxon>Embryophyta</taxon>
        <taxon>Tracheophyta</taxon>
        <taxon>Spermatophyta</taxon>
        <taxon>Magnoliopsida</taxon>
        <taxon>eudicotyledons</taxon>
        <taxon>Gunneridae</taxon>
        <taxon>Pentapetalae</taxon>
        <taxon>asterids</taxon>
        <taxon>lamiids</taxon>
        <taxon>Solanales</taxon>
        <taxon>Convolvulaceae</taxon>
        <taxon>Cuscuteae</taxon>
        <taxon>Cuscuta</taxon>
        <taxon>Cuscuta subgen. Cuscuta</taxon>
    </lineage>
</organism>
<reference evidence="1" key="1">
    <citation type="submission" date="2022-07" db="EMBL/GenBank/DDBJ databases">
        <authorList>
            <person name="Macas J."/>
            <person name="Novak P."/>
            <person name="Neumann P."/>
        </authorList>
    </citation>
    <scope>NUCLEOTIDE SEQUENCE</scope>
</reference>
<evidence type="ECO:0000313" key="1">
    <source>
        <dbReference type="EMBL" id="CAH9094733.1"/>
    </source>
</evidence>
<dbReference type="Proteomes" id="UP001152523">
    <property type="component" value="Unassembled WGS sequence"/>
</dbReference>
<keyword evidence="2" id="KW-1185">Reference proteome</keyword>
<sequence>MEFDFIKALLSGSGYISLYHAQNK</sequence>